<evidence type="ECO:0000313" key="2">
    <source>
        <dbReference type="EMBL" id="MDB2291059.1"/>
    </source>
</evidence>
<evidence type="ECO:0000313" key="5">
    <source>
        <dbReference type="Proteomes" id="UP001210528"/>
    </source>
</evidence>
<name>A0A238UTT2_HALEZ</name>
<protein>
    <submittedName>
        <fullName evidence="3">Uncharacterized protein</fullName>
    </submittedName>
</protein>
<dbReference type="AlphaFoldDB" id="A0A238UTT2"/>
<evidence type="ECO:0000313" key="4">
    <source>
        <dbReference type="Proteomes" id="UP000198297"/>
    </source>
</evidence>
<organism evidence="3 4">
    <name type="scientific">Halorubrum ezzemoulense</name>
    <name type="common">Halorubrum chaoviator</name>
    <dbReference type="NCBI Taxonomy" id="337243"/>
    <lineage>
        <taxon>Archaea</taxon>
        <taxon>Methanobacteriati</taxon>
        <taxon>Methanobacteriota</taxon>
        <taxon>Stenosarchaea group</taxon>
        <taxon>Halobacteria</taxon>
        <taxon>Halobacteriales</taxon>
        <taxon>Haloferacaceae</taxon>
        <taxon>Halorubrum</taxon>
    </lineage>
</organism>
<reference evidence="3 4" key="1">
    <citation type="submission" date="2017-06" db="EMBL/GenBank/DDBJ databases">
        <authorList>
            <person name="Kim H.J."/>
            <person name="Triplett B.A."/>
        </authorList>
    </citation>
    <scope>NUCLEOTIDE SEQUENCE [LARGE SCALE GENOMIC DNA]</scope>
    <source>
        <strain evidence="3 4">DSM 19316</strain>
    </source>
</reference>
<reference evidence="2 5" key="2">
    <citation type="submission" date="2023-01" db="EMBL/GenBank/DDBJ databases">
        <title>Halorubrum ezzemoulense from Santa Pola, Spain.</title>
        <authorList>
            <person name="Feng Y."/>
            <person name="Louyakis A.S."/>
            <person name="Gogarten J.P."/>
        </authorList>
    </citation>
    <scope>NUCLEOTIDE SEQUENCE [LARGE SCALE GENOMIC DNA]</scope>
    <source>
        <strain evidence="2 5">AMM015</strain>
    </source>
</reference>
<keyword evidence="5" id="KW-1185">Reference proteome</keyword>
<feature type="region of interest" description="Disordered" evidence="1">
    <location>
        <begin position="1"/>
        <end position="21"/>
    </location>
</feature>
<accession>A0A238UTT2</accession>
<dbReference type="Proteomes" id="UP000198297">
    <property type="component" value="Unassembled WGS sequence"/>
</dbReference>
<feature type="compositionally biased region" description="Basic and acidic residues" evidence="1">
    <location>
        <begin position="10"/>
        <end position="21"/>
    </location>
</feature>
<proteinExistence type="predicted"/>
<sequence>MSPSIPSFGSDERSDLPSDHLAVDATGAYVAENSGGFNDPTRGRMVALGSGGSMRWEAPFPDEIEPRALFAIGGRLVAVERETAYAFRATPGERWSPL</sequence>
<evidence type="ECO:0000313" key="3">
    <source>
        <dbReference type="EMBL" id="SNR25458.1"/>
    </source>
</evidence>
<gene>
    <name evidence="2" type="ORF">PM085_01965</name>
    <name evidence="3" type="ORF">SAMN06266787_101393</name>
</gene>
<dbReference type="Proteomes" id="UP001210528">
    <property type="component" value="Unassembled WGS sequence"/>
</dbReference>
<evidence type="ECO:0000256" key="1">
    <source>
        <dbReference type="SAM" id="MobiDB-lite"/>
    </source>
</evidence>
<dbReference type="EMBL" id="JAQLUK010000001">
    <property type="protein sequence ID" value="MDB2291059.1"/>
    <property type="molecule type" value="Genomic_DNA"/>
</dbReference>
<dbReference type="RefSeq" id="WP_241988180.1">
    <property type="nucleotide sequence ID" value="NZ_FZNK01000001.1"/>
</dbReference>
<dbReference type="EMBL" id="FZNK01000001">
    <property type="protein sequence ID" value="SNR25458.1"/>
    <property type="molecule type" value="Genomic_DNA"/>
</dbReference>